<reference evidence="3 4" key="1">
    <citation type="journal article" date="2024" name="Science">
        <title>Giant polyketide synthase enzymes in the biosynthesis of giant marine polyether toxins.</title>
        <authorList>
            <person name="Fallon T.R."/>
            <person name="Shende V.V."/>
            <person name="Wierzbicki I.H."/>
            <person name="Pendleton A.L."/>
            <person name="Watervoot N.F."/>
            <person name="Auber R.P."/>
            <person name="Gonzalez D.J."/>
            <person name="Wisecaver J.H."/>
            <person name="Moore B.S."/>
        </authorList>
    </citation>
    <scope>NUCLEOTIDE SEQUENCE [LARGE SCALE GENOMIC DNA]</scope>
    <source>
        <strain evidence="3 4">12B1</strain>
    </source>
</reference>
<feature type="signal peptide" evidence="2">
    <location>
        <begin position="1"/>
        <end position="26"/>
    </location>
</feature>
<protein>
    <submittedName>
        <fullName evidence="3">Uncharacterized protein</fullName>
    </submittedName>
</protein>
<proteinExistence type="predicted"/>
<keyword evidence="4" id="KW-1185">Reference proteome</keyword>
<accession>A0AB34K162</accession>
<name>A0AB34K162_PRYPA</name>
<feature type="region of interest" description="Disordered" evidence="1">
    <location>
        <begin position="40"/>
        <end position="64"/>
    </location>
</feature>
<feature type="compositionally biased region" description="Polar residues" evidence="1">
    <location>
        <begin position="47"/>
        <end position="64"/>
    </location>
</feature>
<feature type="chain" id="PRO_5044286889" evidence="2">
    <location>
        <begin position="27"/>
        <end position="237"/>
    </location>
</feature>
<comment type="caution">
    <text evidence="3">The sequence shown here is derived from an EMBL/GenBank/DDBJ whole genome shotgun (WGS) entry which is preliminary data.</text>
</comment>
<keyword evidence="2" id="KW-0732">Signal</keyword>
<evidence type="ECO:0000313" key="3">
    <source>
        <dbReference type="EMBL" id="KAL1527092.1"/>
    </source>
</evidence>
<dbReference type="EMBL" id="JBGBPQ010000003">
    <property type="protein sequence ID" value="KAL1527092.1"/>
    <property type="molecule type" value="Genomic_DNA"/>
</dbReference>
<sequence length="237" mass="25678">MALLAASFASFAPLGLLMPHAPVSRATVIRMVEEPKVSFDNDMSGWKPSQQPGSKHTMSGGFESTDTPDFFADDDYGKDIDVMDGVLGSSVQNVKKERNHNPGVEGALDVNPDVYMWEEKITDVTGIDFGLSTDIKMTDLDFDMVVGSTMSKTITINVTPVMMTYEEFYCGFTSDSSPAFSCSPNQGKMNKRGGAPTQIEVTCKPNGKAGELKGTLCFILPDEKAFSTYYGITAKAI</sequence>
<dbReference type="Proteomes" id="UP001515480">
    <property type="component" value="Unassembled WGS sequence"/>
</dbReference>
<gene>
    <name evidence="3" type="ORF">AB1Y20_015775</name>
</gene>
<organism evidence="3 4">
    <name type="scientific">Prymnesium parvum</name>
    <name type="common">Toxic golden alga</name>
    <dbReference type="NCBI Taxonomy" id="97485"/>
    <lineage>
        <taxon>Eukaryota</taxon>
        <taxon>Haptista</taxon>
        <taxon>Haptophyta</taxon>
        <taxon>Prymnesiophyceae</taxon>
        <taxon>Prymnesiales</taxon>
        <taxon>Prymnesiaceae</taxon>
        <taxon>Prymnesium</taxon>
    </lineage>
</organism>
<evidence type="ECO:0000256" key="2">
    <source>
        <dbReference type="SAM" id="SignalP"/>
    </source>
</evidence>
<dbReference type="AlphaFoldDB" id="A0AB34K162"/>
<evidence type="ECO:0000256" key="1">
    <source>
        <dbReference type="SAM" id="MobiDB-lite"/>
    </source>
</evidence>
<evidence type="ECO:0000313" key="4">
    <source>
        <dbReference type="Proteomes" id="UP001515480"/>
    </source>
</evidence>